<evidence type="ECO:0000313" key="3">
    <source>
        <dbReference type="Proteomes" id="UP000695022"/>
    </source>
</evidence>
<reference evidence="4" key="1">
    <citation type="submission" date="2025-08" db="UniProtKB">
        <authorList>
            <consortium name="RefSeq"/>
        </authorList>
    </citation>
    <scope>IDENTIFICATION</scope>
</reference>
<protein>
    <submittedName>
        <fullName evidence="4">Uncharacterized protein LOC106809640</fullName>
    </submittedName>
</protein>
<keyword evidence="2" id="KW-0472">Membrane</keyword>
<accession>A0ABM1E7W8</accession>
<feature type="compositionally biased region" description="Basic residues" evidence="1">
    <location>
        <begin position="110"/>
        <end position="121"/>
    </location>
</feature>
<feature type="region of interest" description="Disordered" evidence="1">
    <location>
        <begin position="336"/>
        <end position="369"/>
    </location>
</feature>
<feature type="region of interest" description="Disordered" evidence="1">
    <location>
        <begin position="168"/>
        <end position="240"/>
    </location>
</feature>
<proteinExistence type="predicted"/>
<feature type="region of interest" description="Disordered" evidence="1">
    <location>
        <begin position="259"/>
        <end position="288"/>
    </location>
</feature>
<dbReference type="RefSeq" id="XP_014668289.1">
    <property type="nucleotide sequence ID" value="XM_014812803.1"/>
</dbReference>
<keyword evidence="2" id="KW-0812">Transmembrane</keyword>
<sequence>MDDVLSTDIGDIGAATTANDATTTTTSIKCVPLPCEDQLMDSVYYFKQGYSFGEHGELPITEDNFYDNYDPVIGLNIAATLGTCIFLFVIFLIYKHHMKMKRIQRERERRRAARARAKSRTRSMDVSSDCRSEALRVVGGSRSRSSLSMRGSVVQYQTLVQDPTNAQCYTADTSSSSRRSSADDSDDTPTQRRSGDVARVDVERTPTHQTQIYGNKHNDDDNDDNDAEAGPSTDRNVVGEWLRTSDVGKPVLTTSRAFSMPGPLLTDETRRRFDDDDNDDDSCVGKPRTRALNLWPNTGGGSSRTQGALSSPSIMLDIEMCADGTADGFHERTMLRSASSSGARVGRGGGDSGGARRSSGVGSSGGAPCVGRRQLTTAQYFNELCKEIPDFQIHETKL</sequence>
<name>A0ABM1E7W8_PRICU</name>
<feature type="compositionally biased region" description="Basic and acidic residues" evidence="1">
    <location>
        <begin position="189"/>
        <end position="206"/>
    </location>
</feature>
<dbReference type="Proteomes" id="UP000695022">
    <property type="component" value="Unplaced"/>
</dbReference>
<evidence type="ECO:0000313" key="4">
    <source>
        <dbReference type="RefSeq" id="XP_014668289.1"/>
    </source>
</evidence>
<organism evidence="3 4">
    <name type="scientific">Priapulus caudatus</name>
    <name type="common">Priapulid worm</name>
    <dbReference type="NCBI Taxonomy" id="37621"/>
    <lineage>
        <taxon>Eukaryota</taxon>
        <taxon>Metazoa</taxon>
        <taxon>Ecdysozoa</taxon>
        <taxon>Scalidophora</taxon>
        <taxon>Priapulida</taxon>
        <taxon>Priapulimorpha</taxon>
        <taxon>Priapulimorphida</taxon>
        <taxon>Priapulidae</taxon>
        <taxon>Priapulus</taxon>
    </lineage>
</organism>
<keyword evidence="3" id="KW-1185">Reference proteome</keyword>
<feature type="transmembrane region" description="Helical" evidence="2">
    <location>
        <begin position="73"/>
        <end position="94"/>
    </location>
</feature>
<feature type="region of interest" description="Disordered" evidence="1">
    <location>
        <begin position="105"/>
        <end position="128"/>
    </location>
</feature>
<dbReference type="GeneID" id="106809640"/>
<evidence type="ECO:0000256" key="2">
    <source>
        <dbReference type="SAM" id="Phobius"/>
    </source>
</evidence>
<gene>
    <name evidence="4" type="primary">LOC106809640</name>
</gene>
<evidence type="ECO:0000256" key="1">
    <source>
        <dbReference type="SAM" id="MobiDB-lite"/>
    </source>
</evidence>
<feature type="compositionally biased region" description="Low complexity" evidence="1">
    <location>
        <begin position="170"/>
        <end position="179"/>
    </location>
</feature>
<keyword evidence="2" id="KW-1133">Transmembrane helix</keyword>